<keyword evidence="1" id="KW-1133">Transmembrane helix</keyword>
<dbReference type="PANTHER" id="PTHR38454:SF1">
    <property type="entry name" value="INTEGRAL MEMBRANE PROTEIN"/>
    <property type="match status" value="1"/>
</dbReference>
<feature type="transmembrane region" description="Helical" evidence="1">
    <location>
        <begin position="323"/>
        <end position="341"/>
    </location>
</feature>
<gene>
    <name evidence="2" type="ORF">FC75_GL001183</name>
</gene>
<dbReference type="PATRIC" id="fig|1423730.4.peg.1238"/>
<feature type="transmembrane region" description="Helical" evidence="1">
    <location>
        <begin position="12"/>
        <end position="29"/>
    </location>
</feature>
<dbReference type="Pfam" id="PF09586">
    <property type="entry name" value="YfhO"/>
    <property type="match status" value="1"/>
</dbReference>
<feature type="transmembrane region" description="Helical" evidence="1">
    <location>
        <begin position="105"/>
        <end position="126"/>
    </location>
</feature>
<name>A0A0R2FJ49_9LACO</name>
<keyword evidence="1" id="KW-0812">Transmembrane</keyword>
<evidence type="ECO:0000256" key="1">
    <source>
        <dbReference type="SAM" id="Phobius"/>
    </source>
</evidence>
<dbReference type="STRING" id="1423730.FC75_GL001183"/>
<feature type="transmembrane region" description="Helical" evidence="1">
    <location>
        <begin position="227"/>
        <end position="247"/>
    </location>
</feature>
<evidence type="ECO:0000313" key="3">
    <source>
        <dbReference type="Proteomes" id="UP000050865"/>
    </source>
</evidence>
<feature type="transmembrane region" description="Helical" evidence="1">
    <location>
        <begin position="80"/>
        <end position="98"/>
    </location>
</feature>
<comment type="caution">
    <text evidence="2">The sequence shown here is derived from an EMBL/GenBank/DDBJ whole genome shotgun (WGS) entry which is preliminary data.</text>
</comment>
<feature type="transmembrane region" description="Helical" evidence="1">
    <location>
        <begin position="386"/>
        <end position="402"/>
    </location>
</feature>
<reference evidence="2 3" key="1">
    <citation type="journal article" date="2015" name="Genome Announc.">
        <title>Expanding the biotechnology potential of lactobacilli through comparative genomics of 213 strains and associated genera.</title>
        <authorList>
            <person name="Sun Z."/>
            <person name="Harris H.M."/>
            <person name="McCann A."/>
            <person name="Guo C."/>
            <person name="Argimon S."/>
            <person name="Zhang W."/>
            <person name="Yang X."/>
            <person name="Jeffery I.B."/>
            <person name="Cooney J.C."/>
            <person name="Kagawa T.F."/>
            <person name="Liu W."/>
            <person name="Song Y."/>
            <person name="Salvetti E."/>
            <person name="Wrobel A."/>
            <person name="Rasinkangas P."/>
            <person name="Parkhill J."/>
            <person name="Rea M.C."/>
            <person name="O'Sullivan O."/>
            <person name="Ritari J."/>
            <person name="Douillard F.P."/>
            <person name="Paul Ross R."/>
            <person name="Yang R."/>
            <person name="Briner A.E."/>
            <person name="Felis G.E."/>
            <person name="de Vos W.M."/>
            <person name="Barrangou R."/>
            <person name="Klaenhammer T.R."/>
            <person name="Caufield P.W."/>
            <person name="Cui Y."/>
            <person name="Zhang H."/>
            <person name="O'Toole P.W."/>
        </authorList>
    </citation>
    <scope>NUCLEOTIDE SEQUENCE [LARGE SCALE GENOMIC DNA]</scope>
    <source>
        <strain evidence="2 3">DSM 22697</strain>
    </source>
</reference>
<keyword evidence="1" id="KW-0472">Membrane</keyword>
<dbReference type="AlphaFoldDB" id="A0A0R2FJ49"/>
<evidence type="ECO:0000313" key="2">
    <source>
        <dbReference type="EMBL" id="KRN24810.1"/>
    </source>
</evidence>
<protein>
    <submittedName>
        <fullName evidence="2">Membrane protein</fullName>
    </submittedName>
</protein>
<dbReference type="EMBL" id="AYZJ01000022">
    <property type="protein sequence ID" value="KRN24810.1"/>
    <property type="molecule type" value="Genomic_DNA"/>
</dbReference>
<proteinExistence type="predicted"/>
<feature type="transmembrane region" description="Helical" evidence="1">
    <location>
        <begin position="839"/>
        <end position="858"/>
    </location>
</feature>
<feature type="transmembrane region" description="Helical" evidence="1">
    <location>
        <begin position="296"/>
        <end position="314"/>
    </location>
</feature>
<organism evidence="2 3">
    <name type="scientific">Lacticaseibacillus camelliae DSM 22697 = JCM 13995</name>
    <dbReference type="NCBI Taxonomy" id="1423730"/>
    <lineage>
        <taxon>Bacteria</taxon>
        <taxon>Bacillati</taxon>
        <taxon>Bacillota</taxon>
        <taxon>Bacilli</taxon>
        <taxon>Lactobacillales</taxon>
        <taxon>Lactobacillaceae</taxon>
        <taxon>Lacticaseibacillus</taxon>
    </lineage>
</organism>
<dbReference type="RefSeq" id="WP_056989199.1">
    <property type="nucleotide sequence ID" value="NZ_AYZJ01000022.1"/>
</dbReference>
<feature type="transmembrane region" description="Helical" evidence="1">
    <location>
        <begin position="132"/>
        <end position="151"/>
    </location>
</feature>
<feature type="transmembrane region" description="Helical" evidence="1">
    <location>
        <begin position="158"/>
        <end position="177"/>
    </location>
</feature>
<feature type="transmembrane region" description="Helical" evidence="1">
    <location>
        <begin position="408"/>
        <end position="432"/>
    </location>
</feature>
<dbReference type="InterPro" id="IPR018580">
    <property type="entry name" value="Uncharacterised_YfhO"/>
</dbReference>
<accession>A0A0R2FJ49</accession>
<feature type="transmembrane region" description="Helical" evidence="1">
    <location>
        <begin position="197"/>
        <end position="215"/>
    </location>
</feature>
<sequence length="876" mass="96975">MRLIHWLQKHPLVLAAAVPALIMAGYYIATKVWPFGNNSIMTVDMGQQYIDFYSYYRQTLFGHPGQFFFTFNKDLGGDALGTWAYYLMSPFNLILLLFPQSALDLAITVMTLLKYAAAGATMGLYVKRYRGSLPWIVGFGTAYALSGWALANQLNLMWLDAAVFLPLIALGVDTLIARRRPWPFLGWLLLAIISNYYMAYMTVLFIVGYFGLRLVEARLPWRQALRAIGRFAGAGLLAGGLSAWLLLPTLFQLGQSKGTYTETHIRWTHFETTPLQQLGKFFAGSFSYGQMPSGQANIFVGSVALIGFLLYFFTKEIRWQEKLYALVFSAFLAVSLSWSPLDLLWHGMQYPVWYPYRFSFVVCFWLMALAWRALRLRPNGITVPQLLLSVSVFAALDLTVFLRRAQYAYLTTNTICLTIVLDALALVGLAMLSEGRRAFAIGVGLLMVVDAGSNAVLTLNQLSYISHSDYHTYTEALRDGISATQAHIGENDRIGKTTLRSKNDPMQVGYLGTDQFTSMMEPAAPRFFGAIGQSAGDGFVAYTDGTVITDALLDLKGFITPRLDAPLNTFLPQVSARPDLFNYNQIGQTKAFTLYDNPYALGLGFVSSNKILNTKLMASEPVINQERIMAGLTGDSSAPTLFAAAALSPMVVKGGSAAGNIVTKKPVAKQTTVTYTFTAKTTDPYYLQIGANFTDNLVSLTQNGRNVPIYDTFRDRELLNVTPSAPGKKQTLTFTLNKDSADFGELRLFTLDMSATAVRLNALKANSWHLTKRGDRSLTAEATATKKHQVLMTSIPYAAGWHAKVDGKAVQPSKALGFLMAIPLSKGEHTITMAYTPPYFWPGVLISVFALALTLLWVRFPPRGKLVDPGRLRSRR</sequence>
<keyword evidence="3" id="KW-1185">Reference proteome</keyword>
<dbReference type="PANTHER" id="PTHR38454">
    <property type="entry name" value="INTEGRAL MEMBRANE PROTEIN-RELATED"/>
    <property type="match status" value="1"/>
</dbReference>
<dbReference type="Proteomes" id="UP000050865">
    <property type="component" value="Unassembled WGS sequence"/>
</dbReference>